<reference evidence="4 5" key="1">
    <citation type="submission" date="2018-04" db="EMBL/GenBank/DDBJ databases">
        <title>The genome of golden apple snail Pomacea canaliculata provides insight into stress tolerance and invasive adaptation.</title>
        <authorList>
            <person name="Liu C."/>
            <person name="Liu B."/>
            <person name="Ren Y."/>
            <person name="Zhang Y."/>
            <person name="Wang H."/>
            <person name="Li S."/>
            <person name="Jiang F."/>
            <person name="Yin L."/>
            <person name="Zhang G."/>
            <person name="Qian W."/>
            <person name="Fan W."/>
        </authorList>
    </citation>
    <scope>NUCLEOTIDE SEQUENCE [LARGE SCALE GENOMIC DNA]</scope>
    <source>
        <strain evidence="4">SZHN2017</strain>
        <tissue evidence="4">Muscle</tissue>
    </source>
</reference>
<dbReference type="Gene3D" id="1.10.510.10">
    <property type="entry name" value="Transferase(Phosphotransferase) domain 1"/>
    <property type="match status" value="1"/>
</dbReference>
<dbReference type="GO" id="GO:0005737">
    <property type="term" value="C:cytoplasm"/>
    <property type="evidence" value="ECO:0007669"/>
    <property type="project" value="TreeGrafter"/>
</dbReference>
<dbReference type="SMART" id="SM00220">
    <property type="entry name" value="S_TKc"/>
    <property type="match status" value="1"/>
</dbReference>
<keyword evidence="5" id="KW-1185">Reference proteome</keyword>
<dbReference type="EMBL" id="PZQS01000006">
    <property type="protein sequence ID" value="PVD28237.1"/>
    <property type="molecule type" value="Genomic_DNA"/>
</dbReference>
<keyword evidence="2" id="KW-0067">ATP-binding</keyword>
<dbReference type="InterPro" id="IPR011009">
    <property type="entry name" value="Kinase-like_dom_sf"/>
</dbReference>
<sequence length="144" mass="16416">METPNSYYLVLELAEKGHLQAYITDRKCLEEEEARRFMRQIVSAVDHLHQSGIVHRDLKLENFLLNSALDIKIVDFGLSSLCQRQNSLNTQCGSPAYAAPEIFSNRRYGASVDMWSLGVCLYAMVIGRLPFLSEHQDNLAQLMH</sequence>
<dbReference type="SUPFAM" id="SSF56112">
    <property type="entry name" value="Protein kinase-like (PK-like)"/>
    <property type="match status" value="1"/>
</dbReference>
<organism evidence="4 5">
    <name type="scientific">Pomacea canaliculata</name>
    <name type="common">Golden apple snail</name>
    <dbReference type="NCBI Taxonomy" id="400727"/>
    <lineage>
        <taxon>Eukaryota</taxon>
        <taxon>Metazoa</taxon>
        <taxon>Spiralia</taxon>
        <taxon>Lophotrochozoa</taxon>
        <taxon>Mollusca</taxon>
        <taxon>Gastropoda</taxon>
        <taxon>Caenogastropoda</taxon>
        <taxon>Architaenioglossa</taxon>
        <taxon>Ampullarioidea</taxon>
        <taxon>Ampullariidae</taxon>
        <taxon>Pomacea</taxon>
    </lineage>
</organism>
<evidence type="ECO:0000313" key="4">
    <source>
        <dbReference type="EMBL" id="PVD28237.1"/>
    </source>
</evidence>
<dbReference type="GO" id="GO:0005524">
    <property type="term" value="F:ATP binding"/>
    <property type="evidence" value="ECO:0007669"/>
    <property type="project" value="UniProtKB-KW"/>
</dbReference>
<dbReference type="STRING" id="400727.A0A2T7P487"/>
<dbReference type="GO" id="GO:0035556">
    <property type="term" value="P:intracellular signal transduction"/>
    <property type="evidence" value="ECO:0007669"/>
    <property type="project" value="TreeGrafter"/>
</dbReference>
<keyword evidence="1" id="KW-0547">Nucleotide-binding</keyword>
<dbReference type="GO" id="GO:0004674">
    <property type="term" value="F:protein serine/threonine kinase activity"/>
    <property type="evidence" value="ECO:0007669"/>
    <property type="project" value="TreeGrafter"/>
</dbReference>
<dbReference type="InterPro" id="IPR000719">
    <property type="entry name" value="Prot_kinase_dom"/>
</dbReference>
<name>A0A2T7P487_POMCA</name>
<dbReference type="InterPro" id="IPR008271">
    <property type="entry name" value="Ser/Thr_kinase_AS"/>
</dbReference>
<dbReference type="OrthoDB" id="193931at2759"/>
<dbReference type="PANTHER" id="PTHR24346">
    <property type="entry name" value="MAP/MICROTUBULE AFFINITY-REGULATING KINASE"/>
    <property type="match status" value="1"/>
</dbReference>
<evidence type="ECO:0000256" key="2">
    <source>
        <dbReference type="ARBA" id="ARBA00022840"/>
    </source>
</evidence>
<feature type="domain" description="Protein kinase" evidence="3">
    <location>
        <begin position="1"/>
        <end position="144"/>
    </location>
</feature>
<dbReference type="PANTHER" id="PTHR24346:SF79">
    <property type="entry name" value="PROTEIN KINASE DOMAIN-CONTAINING PROTEIN"/>
    <property type="match status" value="1"/>
</dbReference>
<dbReference type="Pfam" id="PF00069">
    <property type="entry name" value="Pkinase"/>
    <property type="match status" value="1"/>
</dbReference>
<dbReference type="Proteomes" id="UP000245119">
    <property type="component" value="Linkage Group LG6"/>
</dbReference>
<dbReference type="PROSITE" id="PS00108">
    <property type="entry name" value="PROTEIN_KINASE_ST"/>
    <property type="match status" value="1"/>
</dbReference>
<protein>
    <recommendedName>
        <fullName evidence="3">Protein kinase domain-containing protein</fullName>
    </recommendedName>
</protein>
<comment type="caution">
    <text evidence="4">The sequence shown here is derived from an EMBL/GenBank/DDBJ whole genome shotgun (WGS) entry which is preliminary data.</text>
</comment>
<dbReference type="PROSITE" id="PS50011">
    <property type="entry name" value="PROTEIN_KINASE_DOM"/>
    <property type="match status" value="1"/>
</dbReference>
<dbReference type="AlphaFoldDB" id="A0A2T7P487"/>
<accession>A0A2T7P487</accession>
<proteinExistence type="predicted"/>
<gene>
    <name evidence="4" type="ORF">C0Q70_10824</name>
</gene>
<evidence type="ECO:0000259" key="3">
    <source>
        <dbReference type="PROSITE" id="PS50011"/>
    </source>
</evidence>
<evidence type="ECO:0000256" key="1">
    <source>
        <dbReference type="ARBA" id="ARBA00022741"/>
    </source>
</evidence>
<evidence type="ECO:0000313" key="5">
    <source>
        <dbReference type="Proteomes" id="UP000245119"/>
    </source>
</evidence>